<reference evidence="2" key="1">
    <citation type="submission" date="2017-05" db="EMBL/GenBank/DDBJ databases">
        <authorList>
            <person name="Rodrigo-Torres L."/>
            <person name="Arahal R. D."/>
            <person name="Lucena T."/>
        </authorList>
    </citation>
    <scope>NUCLEOTIDE SEQUENCE [LARGE SCALE GENOMIC DNA]</scope>
    <source>
        <strain evidence="2">CECT 8649</strain>
    </source>
</reference>
<dbReference type="EMBL" id="FXXP01000002">
    <property type="protein sequence ID" value="SMX28314.1"/>
    <property type="molecule type" value="Genomic_DNA"/>
</dbReference>
<sequence>MTGSGNNPVKQAPKPWGLFLCAGFRASKFTLRPFPILFPSFVNRILTTNEQLTVSNMSSQSGLPLFLGQLIRSPRNISAIAPSSMALARQMAAELPTNRTGPVVEFGPGTGRITQALLEAGVAAQDLHAFELNEEFVQLLRRSFSDIHVHHKPAQDLGTLGLDQVRAVVSGLPLLSIPGAIQREILGAAFRAMGAGGVYIQFTYGPKSPVDEQVAQELALTYTKSRRIWGNLPPATVYSFRSNMV</sequence>
<keyword evidence="1" id="KW-0808">Transferase</keyword>
<keyword evidence="2" id="KW-1185">Reference proteome</keyword>
<protein>
    <submittedName>
        <fullName evidence="1">16S ribosomal RNA methyltransferase KsgA/Dim1 family protein</fullName>
    </submittedName>
</protein>
<keyword evidence="1" id="KW-0489">Methyltransferase</keyword>
<dbReference type="Proteomes" id="UP000225972">
    <property type="component" value="Unassembled WGS sequence"/>
</dbReference>
<dbReference type="CDD" id="cd02440">
    <property type="entry name" value="AdoMet_MTases"/>
    <property type="match status" value="1"/>
</dbReference>
<dbReference type="Gene3D" id="3.40.50.150">
    <property type="entry name" value="Vaccinia Virus protein VP39"/>
    <property type="match status" value="1"/>
</dbReference>
<dbReference type="InterPro" id="IPR029063">
    <property type="entry name" value="SAM-dependent_MTases_sf"/>
</dbReference>
<organism evidence="1 2">
    <name type="scientific">Pelagimonas phthalicica</name>
    <dbReference type="NCBI Taxonomy" id="1037362"/>
    <lineage>
        <taxon>Bacteria</taxon>
        <taxon>Pseudomonadati</taxon>
        <taxon>Pseudomonadota</taxon>
        <taxon>Alphaproteobacteria</taxon>
        <taxon>Rhodobacterales</taxon>
        <taxon>Roseobacteraceae</taxon>
        <taxon>Pelagimonas</taxon>
    </lineage>
</organism>
<evidence type="ECO:0000313" key="2">
    <source>
        <dbReference type="Proteomes" id="UP000225972"/>
    </source>
</evidence>
<name>A0A238JDP7_9RHOB</name>
<dbReference type="GO" id="GO:0032259">
    <property type="term" value="P:methylation"/>
    <property type="evidence" value="ECO:0007669"/>
    <property type="project" value="UniProtKB-KW"/>
</dbReference>
<proteinExistence type="predicted"/>
<dbReference type="GO" id="GO:0008168">
    <property type="term" value="F:methyltransferase activity"/>
    <property type="evidence" value="ECO:0007669"/>
    <property type="project" value="UniProtKB-KW"/>
</dbReference>
<accession>A0A238JDP7</accession>
<dbReference type="SUPFAM" id="SSF53335">
    <property type="entry name" value="S-adenosyl-L-methionine-dependent methyltransferases"/>
    <property type="match status" value="1"/>
</dbReference>
<gene>
    <name evidence="1" type="ORF">TRP8649_02430</name>
</gene>
<dbReference type="AlphaFoldDB" id="A0A238JDP7"/>
<evidence type="ECO:0000313" key="1">
    <source>
        <dbReference type="EMBL" id="SMX28314.1"/>
    </source>
</evidence>